<proteinExistence type="predicted"/>
<dbReference type="SUPFAM" id="SSF57756">
    <property type="entry name" value="Retrovirus zinc finger-like domains"/>
    <property type="match status" value="1"/>
</dbReference>
<evidence type="ECO:0000259" key="4">
    <source>
        <dbReference type="PROSITE" id="PS50994"/>
    </source>
</evidence>
<dbReference type="PANTHER" id="PTHR47331:SF4">
    <property type="entry name" value="PEPTIDASE S1 DOMAIN-CONTAINING PROTEIN"/>
    <property type="match status" value="1"/>
</dbReference>
<dbReference type="Gene3D" id="3.30.420.10">
    <property type="entry name" value="Ribonuclease H-like superfamily/Ribonuclease H"/>
    <property type="match status" value="1"/>
</dbReference>
<dbReference type="InterPro" id="IPR043128">
    <property type="entry name" value="Rev_trsase/Diguanyl_cyclase"/>
</dbReference>
<dbReference type="Gene3D" id="3.30.70.270">
    <property type="match status" value="1"/>
</dbReference>
<dbReference type="EMBL" id="CP092868">
    <property type="protein sequence ID" value="UYV69475.1"/>
    <property type="molecule type" value="Genomic_DNA"/>
</dbReference>
<organism evidence="5 6">
    <name type="scientific">Cordylochernes scorpioides</name>
    <dbReference type="NCBI Taxonomy" id="51811"/>
    <lineage>
        <taxon>Eukaryota</taxon>
        <taxon>Metazoa</taxon>
        <taxon>Ecdysozoa</taxon>
        <taxon>Arthropoda</taxon>
        <taxon>Chelicerata</taxon>
        <taxon>Arachnida</taxon>
        <taxon>Pseudoscorpiones</taxon>
        <taxon>Cheliferoidea</taxon>
        <taxon>Chernetidae</taxon>
        <taxon>Cordylochernes</taxon>
    </lineage>
</organism>
<dbReference type="Gene3D" id="3.10.10.10">
    <property type="entry name" value="HIV Type 1 Reverse Transcriptase, subunit A, domain 1"/>
    <property type="match status" value="1"/>
</dbReference>
<protein>
    <recommendedName>
        <fullName evidence="7">Gag-pol polyprotein</fullName>
    </recommendedName>
</protein>
<gene>
    <name evidence="5" type="ORF">LAZ67_6003714</name>
</gene>
<dbReference type="Proteomes" id="UP001235939">
    <property type="component" value="Chromosome 06"/>
</dbReference>
<evidence type="ECO:0000256" key="1">
    <source>
        <dbReference type="PROSITE-ProRule" id="PRU00047"/>
    </source>
</evidence>
<keyword evidence="6" id="KW-1185">Reference proteome</keyword>
<dbReference type="PROSITE" id="PS50994">
    <property type="entry name" value="INTEGRASE"/>
    <property type="match status" value="1"/>
</dbReference>
<dbReference type="InterPro" id="IPR043502">
    <property type="entry name" value="DNA/RNA_pol_sf"/>
</dbReference>
<dbReference type="InterPro" id="IPR036397">
    <property type="entry name" value="RNaseH_sf"/>
</dbReference>
<dbReference type="InterPro" id="IPR008042">
    <property type="entry name" value="Retrotrans_Pao"/>
</dbReference>
<dbReference type="SUPFAM" id="SSF56672">
    <property type="entry name" value="DNA/RNA polymerases"/>
    <property type="match status" value="1"/>
</dbReference>
<feature type="domain" description="Integrase catalytic" evidence="4">
    <location>
        <begin position="1326"/>
        <end position="1505"/>
    </location>
</feature>
<evidence type="ECO:0000256" key="2">
    <source>
        <dbReference type="SAM" id="MobiDB-lite"/>
    </source>
</evidence>
<dbReference type="PANTHER" id="PTHR47331">
    <property type="entry name" value="PHD-TYPE DOMAIN-CONTAINING PROTEIN"/>
    <property type="match status" value="1"/>
</dbReference>
<dbReference type="PROSITE" id="PS50158">
    <property type="entry name" value="ZF_CCHC"/>
    <property type="match status" value="1"/>
</dbReference>
<dbReference type="Gene3D" id="4.10.60.10">
    <property type="entry name" value="Zinc finger, CCHC-type"/>
    <property type="match status" value="1"/>
</dbReference>
<dbReference type="Pfam" id="PF03564">
    <property type="entry name" value="DUF1759"/>
    <property type="match status" value="1"/>
</dbReference>
<evidence type="ECO:0008006" key="7">
    <source>
        <dbReference type="Google" id="ProtNLM"/>
    </source>
</evidence>
<dbReference type="InterPro" id="IPR001584">
    <property type="entry name" value="Integrase_cat-core"/>
</dbReference>
<feature type="region of interest" description="Disordered" evidence="2">
    <location>
        <begin position="97"/>
        <end position="122"/>
    </location>
</feature>
<name>A0ABY6KKV4_9ARAC</name>
<dbReference type="Pfam" id="PF18701">
    <property type="entry name" value="DUF5641"/>
    <property type="match status" value="1"/>
</dbReference>
<dbReference type="InterPro" id="IPR005312">
    <property type="entry name" value="DUF1759"/>
</dbReference>
<dbReference type="InterPro" id="IPR012337">
    <property type="entry name" value="RNaseH-like_sf"/>
</dbReference>
<keyword evidence="1" id="KW-0862">Zinc</keyword>
<keyword evidence="1" id="KW-0863">Zinc-finger</keyword>
<dbReference type="SMART" id="SM00343">
    <property type="entry name" value="ZnF_C2HC"/>
    <property type="match status" value="3"/>
</dbReference>
<feature type="domain" description="CCHC-type" evidence="3">
    <location>
        <begin position="385"/>
        <end position="401"/>
    </location>
</feature>
<dbReference type="SUPFAM" id="SSF53098">
    <property type="entry name" value="Ribonuclease H-like"/>
    <property type="match status" value="1"/>
</dbReference>
<dbReference type="InterPro" id="IPR001878">
    <property type="entry name" value="Znf_CCHC"/>
</dbReference>
<reference evidence="5 6" key="1">
    <citation type="submission" date="2022-01" db="EMBL/GenBank/DDBJ databases">
        <title>A chromosomal length assembly of Cordylochernes scorpioides.</title>
        <authorList>
            <person name="Zeh D."/>
            <person name="Zeh J."/>
        </authorList>
    </citation>
    <scope>NUCLEOTIDE SEQUENCE [LARGE SCALE GENOMIC DNA]</scope>
    <source>
        <strain evidence="5">IN4F17</strain>
        <tissue evidence="5">Whole Body</tissue>
    </source>
</reference>
<evidence type="ECO:0000313" key="6">
    <source>
        <dbReference type="Proteomes" id="UP001235939"/>
    </source>
</evidence>
<dbReference type="InterPro" id="IPR036875">
    <property type="entry name" value="Znf_CCHC_sf"/>
</dbReference>
<evidence type="ECO:0000313" key="5">
    <source>
        <dbReference type="EMBL" id="UYV69475.1"/>
    </source>
</evidence>
<accession>A0ABY6KKV4</accession>
<dbReference type="Pfam" id="PF05380">
    <property type="entry name" value="Peptidase_A17"/>
    <property type="match status" value="1"/>
</dbReference>
<feature type="region of interest" description="Disordered" evidence="2">
    <location>
        <begin position="303"/>
        <end position="323"/>
    </location>
</feature>
<feature type="non-terminal residue" evidence="5">
    <location>
        <position position="1"/>
    </location>
</feature>
<dbReference type="InterPro" id="IPR040676">
    <property type="entry name" value="DUF5641"/>
</dbReference>
<keyword evidence="1" id="KW-0479">Metal-binding</keyword>
<sequence>MNRLKKGRRPVRGQITKLINSVETALKKPVEELDKTDLRVSALQLEDLCRDLHEWDEKVTEAMLDEEVTEDEQDKEYDERLRYDRLIKRMREELEKVLNPKKGVSPQPDETSSETSNSTSRRRVLLPKRKLPEFGGDVREWITFWSRFEDIHNDEDLSDSDKYQYLVDCMLENSEAQQLVLSYPVSGKNYASVIKDLKERFGRDNMLIKVYVRDLLWLVIRSAQERKVNFKDLVTKLNSQIRHLSMLGVTTDKCADILYPVVKSCLPEDVLISWQRSSEPEDLESLMKFLRREVNQTKDREMAYNKHSDSLAQPTPGKIETKKRSFNSRHEIATTSGFMHSDISPTLREKFKCIFCDNGHASQDCRKGMKMGMDQKNEKIKSYKRCFKCLLPGHRSRQCKKKVRCDLCKRDGHYAIMCRGVRHAETERKSPQRPQNSTPTPGSSDVATVNEMSNCDLGVPIMGEEELDHEIFGGIRYTDRHRIYCLTLSSIENDRCISCPASATNQIARCIRKPTFGSWARELASKKIQLSAFKAESDEVELLLGADINPKIATANMIRLSDDLIARETLLGWVVQGKTEGKFPDKNPNQVHNSMLITSLMTQEIKVSDLWSLENIGVMDDGQAESKKETDQAIMDKFRTETKRLESGRYEVHLPWIEPAQKLKENKSHAEKRLRKMTEDLKKRGFYPHYNKIFEEWEENGIIERIQSDKDDTLEYFLPHRAVVKSGSSATPVRPVFDASCKTKGGWSLNDCLAKGPNLLELIPDIMLRFRLNKIGVVADIEKAFLQISVAKEDRQFLRFLWWEDGKQENLRIYQHKRVVFGVTSSPFLLAATLKLHLEQYEREVIPLLKCMYMDNCVNSVTSLEEAQVFQQQSIDLLSPAGFNLREWQMGGPGIVNSENISVLGMKWDTADDTLTISDKLMMTPTHQSLDQENDAEIENQTHKLTKRIMLSEAHAVFDPLGLFSPFTIVPKIILQQCWKSELKWDQPVPEDIVKKFVEWQSQIPELLSVRIPRWVMRDGFEQPSLHVFCDASQDAYATCIYLRTVKNKEVNVQLVASKARVAPKKKLTIPRLELMSCLIGSRLTKQVMKIISESIAIPETNIWFWTDSSTALRWIQNEKPWATFVRNRVNEICSISKKENWHHVSGANNPADLPSRGSSVKKLIEHKWWEGPSFLWGEEASWNQFDPIFDEEEINKELKKTVIIAVNSMKDNFMDKLERYGDYHCIVRIVAYLLRFKRKTVSDQSRPRQHDKMSKEISVEEFEEAEKVVLRHIQLISFGRDDKRINKLNAFTDEYGLYRIKSQLYFGEDDYDTRCPIVLPVKTKIGSTPAFGVIGVDLAGPLTETGGKKIWVVLYTCAVYRAVHLELTKTVSTEGFLDTFRRFVARRGRPSIVYSDNGLNFVGCNSLFKKVNWNDVLRYATVQRIKWNFNPPTAAFWGGWWERLVGLMKQLIRKVLGDKTVSYEELQTVICEVESAMNSRPLTAISEESGLVPITPAQFMCDNASCLFVPEADIVDSKFLKESHAKVQKLRDTIRQRFRKEYLGFLRQNTRNKTKSIKEGDVVLMEVDNKKRTEWPIGVIEKTYPGKDGIVRVAMIKTKRGNFLRPVQRLFFLESSENHSKEDFGKGRDLEKEKKINLDTPSISQRSIQGKDSPVITRSGRILDNVDEGKAFKMEALEETIICGDISPVEAGPRQWELDERGITLTGVDNNKTEIGILIGGDSYGQLLTGKVEQLAGGLTAIQTVLEWTLI</sequence>
<evidence type="ECO:0000259" key="3">
    <source>
        <dbReference type="PROSITE" id="PS50158"/>
    </source>
</evidence>
<feature type="region of interest" description="Disordered" evidence="2">
    <location>
        <begin position="425"/>
        <end position="448"/>
    </location>
</feature>
<feature type="compositionally biased region" description="Polar residues" evidence="2">
    <location>
        <begin position="432"/>
        <end position="448"/>
    </location>
</feature>